<dbReference type="Proteomes" id="UP000697802">
    <property type="component" value="Unassembled WGS sequence"/>
</dbReference>
<dbReference type="PRINTS" id="PR01490">
    <property type="entry name" value="RTXTOXIND"/>
</dbReference>
<keyword evidence="3" id="KW-1185">Reference proteome</keyword>
<sequence length="423" mass="49141">MTKNINRSNTDRFEWDGNAYLVNTFNSNIIYILSFLVIFMIIYLMFFCSFAKRIEIEGEVVSTPKSLNIKTNSYGFIKNVFVHNGALVNKGDKLVSIDSSFITKEGRDVNLKLNNVSNQIEIIKKSIANREELSTKRIYAFNQQISQYKLLLSKTTKIEIDIQNGLSSFENNKKSFEDFLKKGLITKEQAVIQSYNYYQQYGLYQSIFMQRNDIVSKMAELEEKEEEEKNDSEIFIKSNLLKIIDLQNYLNDLEIKNEQIVVSPINGIIESLNTSQGEQVNTGDVLIQVSPSIKKHNIITWVPNYVIPYIKVNDQVIIRYDAFPYEQYGQFVGKIESISNLSATDDEISKYNLKPYKNIDSLSFYKVLIAGTESMIELKDTKFYIRDNLIAKITLFYDRRTLYDWIFTPIYKTQSATKENKND</sequence>
<evidence type="ECO:0008006" key="4">
    <source>
        <dbReference type="Google" id="ProtNLM"/>
    </source>
</evidence>
<dbReference type="PANTHER" id="PTHR30386">
    <property type="entry name" value="MEMBRANE FUSION SUBUNIT OF EMRAB-TOLC MULTIDRUG EFFLUX PUMP"/>
    <property type="match status" value="1"/>
</dbReference>
<protein>
    <recommendedName>
        <fullName evidence="4">HlyD family efflux transporter periplasmic adaptor subunit</fullName>
    </recommendedName>
</protein>
<keyword evidence="1" id="KW-0472">Membrane</keyword>
<comment type="caution">
    <text evidence="2">The sequence shown here is derived from an EMBL/GenBank/DDBJ whole genome shotgun (WGS) entry which is preliminary data.</text>
</comment>
<name>A0ABX0GF55_9GAMM</name>
<dbReference type="RefSeq" id="WP_133813875.1">
    <property type="nucleotide sequence ID" value="NZ_CAWPIF010000006.1"/>
</dbReference>
<dbReference type="InterPro" id="IPR050739">
    <property type="entry name" value="MFP"/>
</dbReference>
<dbReference type="EMBL" id="PUJU01000006">
    <property type="protein sequence ID" value="NHB86891.1"/>
    <property type="molecule type" value="Genomic_DNA"/>
</dbReference>
<reference evidence="2 3" key="1">
    <citation type="submission" date="2018-02" db="EMBL/GenBank/DDBJ databases">
        <authorList>
            <person name="Machado R.A."/>
        </authorList>
    </citation>
    <scope>NUCLEOTIDE SEQUENCE [LARGE SCALE GENOMIC DNA]</scope>
    <source>
        <strain evidence="2 3">T327</strain>
    </source>
</reference>
<feature type="transmembrane region" description="Helical" evidence="1">
    <location>
        <begin position="29"/>
        <end position="48"/>
    </location>
</feature>
<proteinExistence type="predicted"/>
<evidence type="ECO:0000313" key="3">
    <source>
        <dbReference type="Proteomes" id="UP000697802"/>
    </source>
</evidence>
<keyword evidence="1" id="KW-1133">Transmembrane helix</keyword>
<dbReference type="PANTHER" id="PTHR30386:SF28">
    <property type="entry name" value="EXPORTED PROTEIN"/>
    <property type="match status" value="1"/>
</dbReference>
<keyword evidence="1" id="KW-0812">Transmembrane</keyword>
<organism evidence="2 3">
    <name type="scientific">Photorhabdus tasmaniensis</name>
    <dbReference type="NCBI Taxonomy" id="1004159"/>
    <lineage>
        <taxon>Bacteria</taxon>
        <taxon>Pseudomonadati</taxon>
        <taxon>Pseudomonadota</taxon>
        <taxon>Gammaproteobacteria</taxon>
        <taxon>Enterobacterales</taxon>
        <taxon>Morganellaceae</taxon>
        <taxon>Photorhabdus</taxon>
    </lineage>
</organism>
<accession>A0ABX0GF55</accession>
<evidence type="ECO:0000256" key="1">
    <source>
        <dbReference type="SAM" id="Phobius"/>
    </source>
</evidence>
<dbReference type="Gene3D" id="2.40.50.100">
    <property type="match status" value="1"/>
</dbReference>
<evidence type="ECO:0000313" key="2">
    <source>
        <dbReference type="EMBL" id="NHB86891.1"/>
    </source>
</evidence>
<gene>
    <name evidence="2" type="ORF">C5471_03820</name>
</gene>